<evidence type="ECO:0000256" key="4">
    <source>
        <dbReference type="ARBA" id="ARBA00022723"/>
    </source>
</evidence>
<organism evidence="14 15">
    <name type="scientific">Desulfoluna butyratoxydans</name>
    <dbReference type="NCBI Taxonomy" id="231438"/>
    <lineage>
        <taxon>Bacteria</taxon>
        <taxon>Pseudomonadati</taxon>
        <taxon>Thermodesulfobacteriota</taxon>
        <taxon>Desulfobacteria</taxon>
        <taxon>Desulfobacterales</taxon>
        <taxon>Desulfolunaceae</taxon>
        <taxon>Desulfoluna</taxon>
    </lineage>
</organism>
<dbReference type="Pfam" id="PF00037">
    <property type="entry name" value="Fer4"/>
    <property type="match status" value="1"/>
</dbReference>
<name>A0A4U8YPN6_9BACT</name>
<keyword evidence="3 12" id="KW-0874">Quinone</keyword>
<dbReference type="EMBL" id="CAADHO010000006">
    <property type="protein sequence ID" value="VFQ45751.1"/>
    <property type="molecule type" value="Genomic_DNA"/>
</dbReference>
<feature type="binding site" evidence="12">
    <location>
        <position position="106"/>
    </location>
    <ligand>
        <name>[4Fe-4S] cluster</name>
        <dbReference type="ChEBI" id="CHEBI:49883"/>
        <label>2</label>
    </ligand>
</feature>
<protein>
    <recommendedName>
        <fullName evidence="12">NADH-quinone oxidoreductase subunit I</fullName>
        <ecNumber evidence="12">7.1.1.-</ecNumber>
    </recommendedName>
    <alternativeName>
        <fullName evidence="12">NADH dehydrogenase I subunit I</fullName>
    </alternativeName>
    <alternativeName>
        <fullName evidence="12">NDH-1 subunit I</fullName>
    </alternativeName>
</protein>
<dbReference type="GO" id="GO:0005506">
    <property type="term" value="F:iron ion binding"/>
    <property type="evidence" value="ECO:0007669"/>
    <property type="project" value="UniProtKB-UniRule"/>
</dbReference>
<dbReference type="GO" id="GO:0051539">
    <property type="term" value="F:4 iron, 4 sulfur cluster binding"/>
    <property type="evidence" value="ECO:0007669"/>
    <property type="project" value="UniProtKB-KW"/>
</dbReference>
<keyword evidence="10 12" id="KW-0830">Ubiquinone</keyword>
<dbReference type="PANTHER" id="PTHR10849:SF24">
    <property type="entry name" value="NADH-QUINONE OXIDOREDUCTASE SUBUNIT I 2"/>
    <property type="match status" value="1"/>
</dbReference>
<evidence type="ECO:0000256" key="7">
    <source>
        <dbReference type="ARBA" id="ARBA00023004"/>
    </source>
</evidence>
<evidence type="ECO:0000256" key="9">
    <source>
        <dbReference type="ARBA" id="ARBA00023027"/>
    </source>
</evidence>
<keyword evidence="6 12" id="KW-1278">Translocase</keyword>
<dbReference type="Proteomes" id="UP000507962">
    <property type="component" value="Unassembled WGS sequence"/>
</dbReference>
<evidence type="ECO:0000313" key="14">
    <source>
        <dbReference type="EMBL" id="VFQ45751.1"/>
    </source>
</evidence>
<keyword evidence="15" id="KW-1185">Reference proteome</keyword>
<dbReference type="GO" id="GO:0005886">
    <property type="term" value="C:plasma membrane"/>
    <property type="evidence" value="ECO:0007669"/>
    <property type="project" value="UniProtKB-SubCell"/>
</dbReference>
<dbReference type="GO" id="GO:0050136">
    <property type="term" value="F:NADH dehydrogenase (quinone) (non-electrogenic) activity"/>
    <property type="evidence" value="ECO:0007669"/>
    <property type="project" value="UniProtKB-UniRule"/>
</dbReference>
<proteinExistence type="inferred from homology"/>
<evidence type="ECO:0000256" key="6">
    <source>
        <dbReference type="ARBA" id="ARBA00022967"/>
    </source>
</evidence>
<sequence length="146" mass="16251">MSGYFSDLITGSKSLLVGLGVTFKAMVSPVVTVQYPREKIDVTPSVRGHIDLVKDETSGTHRCIVCLSCMKICPCQCITVEGEKQEGVKGKVLTLFTLDFTKCSLCGLCVESCKPRAIDFSSEYELAGFSREEFFYDLLKRVKERE</sequence>
<accession>A0A4U8YPN6</accession>
<evidence type="ECO:0000256" key="5">
    <source>
        <dbReference type="ARBA" id="ARBA00022737"/>
    </source>
</evidence>
<evidence type="ECO:0000256" key="11">
    <source>
        <dbReference type="ARBA" id="ARBA00023136"/>
    </source>
</evidence>
<feature type="domain" description="4Fe-4S ferredoxin-type" evidence="13">
    <location>
        <begin position="54"/>
        <end position="83"/>
    </location>
</feature>
<comment type="similarity">
    <text evidence="12">Belongs to the complex I 23 kDa subunit family.</text>
</comment>
<keyword evidence="4 12" id="KW-0479">Metal-binding</keyword>
<dbReference type="InterPro" id="IPR017900">
    <property type="entry name" value="4Fe4S_Fe_S_CS"/>
</dbReference>
<dbReference type="AlphaFoldDB" id="A0A4U8YPN6"/>
<feature type="binding site" evidence="12">
    <location>
        <position position="109"/>
    </location>
    <ligand>
        <name>[4Fe-4S] cluster</name>
        <dbReference type="ChEBI" id="CHEBI:49883"/>
        <label>2</label>
    </ligand>
</feature>
<evidence type="ECO:0000256" key="10">
    <source>
        <dbReference type="ARBA" id="ARBA00023075"/>
    </source>
</evidence>
<comment type="cofactor">
    <cofactor evidence="12">
        <name>[4Fe-4S] cluster</name>
        <dbReference type="ChEBI" id="CHEBI:49883"/>
    </cofactor>
    <text evidence="12">Binds 2 [4Fe-4S] clusters per subunit.</text>
</comment>
<keyword evidence="5" id="KW-0677">Repeat</keyword>
<comment type="catalytic activity">
    <reaction evidence="12">
        <text>a quinone + NADH + 5 H(+)(in) = a quinol + NAD(+) + 4 H(+)(out)</text>
        <dbReference type="Rhea" id="RHEA:57888"/>
        <dbReference type="ChEBI" id="CHEBI:15378"/>
        <dbReference type="ChEBI" id="CHEBI:24646"/>
        <dbReference type="ChEBI" id="CHEBI:57540"/>
        <dbReference type="ChEBI" id="CHEBI:57945"/>
        <dbReference type="ChEBI" id="CHEBI:132124"/>
    </reaction>
</comment>
<dbReference type="SUPFAM" id="SSF54862">
    <property type="entry name" value="4Fe-4S ferredoxins"/>
    <property type="match status" value="1"/>
</dbReference>
<feature type="binding site" evidence="12">
    <location>
        <position position="66"/>
    </location>
    <ligand>
        <name>[4Fe-4S] cluster</name>
        <dbReference type="ChEBI" id="CHEBI:49883"/>
        <label>1</label>
    </ligand>
</feature>
<dbReference type="PROSITE" id="PS00198">
    <property type="entry name" value="4FE4S_FER_1"/>
    <property type="match status" value="1"/>
</dbReference>
<evidence type="ECO:0000313" key="15">
    <source>
        <dbReference type="Proteomes" id="UP000507962"/>
    </source>
</evidence>
<comment type="subcellular location">
    <subcellularLocation>
        <location evidence="12">Cell membrane</location>
        <topology evidence="12">Peripheral membrane protein</topology>
    </subcellularLocation>
</comment>
<evidence type="ECO:0000256" key="3">
    <source>
        <dbReference type="ARBA" id="ARBA00022719"/>
    </source>
</evidence>
<dbReference type="PANTHER" id="PTHR10849">
    <property type="entry name" value="NADH DEHYDROGENASE UBIQUINONE IRON-SULFUR PROTEIN 8, MITOCHONDRIAL"/>
    <property type="match status" value="1"/>
</dbReference>
<keyword evidence="9 12" id="KW-0520">NAD</keyword>
<keyword evidence="11 12" id="KW-0472">Membrane</keyword>
<feature type="domain" description="4Fe-4S ferredoxin-type" evidence="13">
    <location>
        <begin position="94"/>
        <end position="123"/>
    </location>
</feature>
<dbReference type="EC" id="7.1.1.-" evidence="12"/>
<dbReference type="PROSITE" id="PS51379">
    <property type="entry name" value="4FE4S_FER_2"/>
    <property type="match status" value="2"/>
</dbReference>
<keyword evidence="2 12" id="KW-0004">4Fe-4S</keyword>
<feature type="binding site" evidence="12">
    <location>
        <position position="73"/>
    </location>
    <ligand>
        <name>[4Fe-4S] cluster</name>
        <dbReference type="ChEBI" id="CHEBI:49883"/>
        <label>2</label>
    </ligand>
</feature>
<feature type="binding site" evidence="12">
    <location>
        <position position="103"/>
    </location>
    <ligand>
        <name>[4Fe-4S] cluster</name>
        <dbReference type="ChEBI" id="CHEBI:49883"/>
        <label>2</label>
    </ligand>
</feature>
<feature type="binding site" evidence="12">
    <location>
        <position position="63"/>
    </location>
    <ligand>
        <name>[4Fe-4S] cluster</name>
        <dbReference type="ChEBI" id="CHEBI:49883"/>
        <label>1</label>
    </ligand>
</feature>
<dbReference type="InterPro" id="IPR010226">
    <property type="entry name" value="NADH_quinone_OxRdtase_chainI"/>
</dbReference>
<dbReference type="InterPro" id="IPR017896">
    <property type="entry name" value="4Fe4S_Fe-S-bd"/>
</dbReference>
<feature type="binding site" evidence="12">
    <location>
        <position position="69"/>
    </location>
    <ligand>
        <name>[4Fe-4S] cluster</name>
        <dbReference type="ChEBI" id="CHEBI:49883"/>
        <label>1</label>
    </ligand>
</feature>
<dbReference type="RefSeq" id="WP_180142674.1">
    <property type="nucleotide sequence ID" value="NZ_CAADHO010000006.1"/>
</dbReference>
<gene>
    <name evidence="12" type="primary">nuoI</name>
    <name evidence="14" type="ORF">MSL71_34130</name>
</gene>
<keyword evidence="7 12" id="KW-0408">Iron</keyword>
<comment type="subunit">
    <text evidence="12">NDH-1 is composed of 14 different subunits. Subunits NuoA, H, J, K, L, M, N constitute the membrane sector of the complex.</text>
</comment>
<evidence type="ECO:0000256" key="2">
    <source>
        <dbReference type="ARBA" id="ARBA00022485"/>
    </source>
</evidence>
<keyword evidence="1 12" id="KW-1003">Cell membrane</keyword>
<keyword evidence="8 12" id="KW-0411">Iron-sulfur</keyword>
<comment type="function">
    <text evidence="12">NDH-1 shuttles electrons from NADH, via FMN and iron-sulfur (Fe-S) centers, to quinones in the respiratory chain. The immediate electron acceptor for the enzyme in this species is believed to be ubiquinone. Couples the redox reaction to proton translocation (for every two electrons transferred, four hydrogen ions are translocated across the cytoplasmic membrane), and thus conserves the redox energy in a proton gradient.</text>
</comment>
<evidence type="ECO:0000256" key="8">
    <source>
        <dbReference type="ARBA" id="ARBA00023014"/>
    </source>
</evidence>
<evidence type="ECO:0000256" key="12">
    <source>
        <dbReference type="HAMAP-Rule" id="MF_01351"/>
    </source>
</evidence>
<dbReference type="HAMAP" id="MF_01351">
    <property type="entry name" value="NDH1_NuoI"/>
    <property type="match status" value="1"/>
</dbReference>
<evidence type="ECO:0000256" key="1">
    <source>
        <dbReference type="ARBA" id="ARBA00022475"/>
    </source>
</evidence>
<dbReference type="GO" id="GO:0048038">
    <property type="term" value="F:quinone binding"/>
    <property type="evidence" value="ECO:0007669"/>
    <property type="project" value="UniProtKB-KW"/>
</dbReference>
<feature type="binding site" evidence="12">
    <location>
        <position position="113"/>
    </location>
    <ligand>
        <name>[4Fe-4S] cluster</name>
        <dbReference type="ChEBI" id="CHEBI:49883"/>
        <label>1</label>
    </ligand>
</feature>
<reference evidence="14 15" key="1">
    <citation type="submission" date="2019-03" db="EMBL/GenBank/DDBJ databases">
        <authorList>
            <person name="Nijsse B."/>
        </authorList>
    </citation>
    <scope>NUCLEOTIDE SEQUENCE [LARGE SCALE GENOMIC DNA]</scope>
    <source>
        <strain evidence="14">Desulfoluna butyratoxydans MSL71</strain>
    </source>
</reference>
<evidence type="ECO:0000259" key="13">
    <source>
        <dbReference type="PROSITE" id="PS51379"/>
    </source>
</evidence>
<dbReference type="Gene3D" id="3.30.70.3270">
    <property type="match status" value="1"/>
</dbReference>